<evidence type="ECO:0000256" key="3">
    <source>
        <dbReference type="ARBA" id="ARBA00011870"/>
    </source>
</evidence>
<proteinExistence type="inferred from homology"/>
<reference evidence="11" key="2">
    <citation type="journal article" date="2019" name="Microbiol. Resour. Announc.">
        <title>Draft Genomic Sequences of Streptomyces misionensis and Streptomyces albidoflavus, bacteria applied for phytopathogen biocontrol.</title>
        <authorList>
            <person name="Pylro V."/>
            <person name="Dias A."/>
            <person name="Andreote F."/>
            <person name="Varani A."/>
            <person name="Andreote C."/>
            <person name="Bernardo E."/>
            <person name="Martins T."/>
        </authorList>
    </citation>
    <scope>NUCLEOTIDE SEQUENCE</scope>
    <source>
        <strain evidence="11">77</strain>
    </source>
</reference>
<dbReference type="InterPro" id="IPR016176">
    <property type="entry name" value="Cbl-dep_enz_cat"/>
</dbReference>
<evidence type="ECO:0000313" key="14">
    <source>
        <dbReference type="Proteomes" id="UP000318052"/>
    </source>
</evidence>
<dbReference type="Proteomes" id="UP000292095">
    <property type="component" value="Unassembled WGS sequence"/>
</dbReference>
<feature type="domain" description="B12-binding" evidence="8">
    <location>
        <begin position="531"/>
        <end position="660"/>
    </location>
</feature>
<dbReference type="Proteomes" id="UP000292693">
    <property type="component" value="Unassembled WGS sequence"/>
</dbReference>
<dbReference type="InterPro" id="IPR036724">
    <property type="entry name" value="Cobalamin-bd_sf"/>
</dbReference>
<dbReference type="PANTHER" id="PTHR48101">
    <property type="entry name" value="METHYLMALONYL-COA MUTASE, MITOCHONDRIAL-RELATED"/>
    <property type="match status" value="1"/>
</dbReference>
<comment type="subunit">
    <text evidence="3">Heterodimer of an alpha and a beta chain.</text>
</comment>
<protein>
    <submittedName>
        <fullName evidence="9">Protein meaA</fullName>
    </submittedName>
</protein>
<dbReference type="AlphaFoldDB" id="A0A126XX39"/>
<evidence type="ECO:0000256" key="4">
    <source>
        <dbReference type="ARBA" id="ARBA00022628"/>
    </source>
</evidence>
<dbReference type="InterPro" id="IPR006099">
    <property type="entry name" value="MeMalonylCoA_mutase_a/b_cat"/>
</dbReference>
<dbReference type="InterPro" id="IPR006158">
    <property type="entry name" value="Cobalamin-bd"/>
</dbReference>
<evidence type="ECO:0000313" key="12">
    <source>
        <dbReference type="Proteomes" id="UP000292095"/>
    </source>
</evidence>
<comment type="caution">
    <text evidence="9">The sequence shown here is derived from an EMBL/GenBank/DDBJ whole genome shotgun (WGS) entry which is preliminary data.</text>
</comment>
<dbReference type="PROSITE" id="PS51332">
    <property type="entry name" value="B12_BINDING"/>
    <property type="match status" value="1"/>
</dbReference>
<organism evidence="9 13">
    <name type="scientific">Streptomyces albidoflavus</name>
    <dbReference type="NCBI Taxonomy" id="1886"/>
    <lineage>
        <taxon>Bacteria</taxon>
        <taxon>Bacillati</taxon>
        <taxon>Actinomycetota</taxon>
        <taxon>Actinomycetes</taxon>
        <taxon>Kitasatosporales</taxon>
        <taxon>Streptomycetaceae</taxon>
        <taxon>Streptomyces</taxon>
        <taxon>Streptomyces albidoflavus group</taxon>
    </lineage>
</organism>
<dbReference type="PANTHER" id="PTHR48101:SF3">
    <property type="entry name" value="COENZYME B12-DEPENDENT MUTASE"/>
    <property type="match status" value="1"/>
</dbReference>
<gene>
    <name evidence="10" type="ORF">C0Q91_03435</name>
    <name evidence="9" type="ORF">C0Q92_03225</name>
    <name evidence="11" type="ORF">FRZ02_06055</name>
</gene>
<dbReference type="InterPro" id="IPR006159">
    <property type="entry name" value="Acid_CoA_mut_C"/>
</dbReference>
<dbReference type="Pfam" id="PF01642">
    <property type="entry name" value="MM_CoA_mutase"/>
    <property type="match status" value="1"/>
</dbReference>
<accession>A0A0X3WX83</accession>
<keyword evidence="6" id="KW-0413">Isomerase</keyword>
<evidence type="ECO:0000256" key="5">
    <source>
        <dbReference type="ARBA" id="ARBA00022723"/>
    </source>
</evidence>
<evidence type="ECO:0000256" key="1">
    <source>
        <dbReference type="ARBA" id="ARBA00001922"/>
    </source>
</evidence>
<dbReference type="Gene3D" id="3.40.50.280">
    <property type="entry name" value="Cobalamin-binding domain"/>
    <property type="match status" value="1"/>
</dbReference>
<dbReference type="CDD" id="cd02071">
    <property type="entry name" value="MM_CoA_mut_B12_BD"/>
    <property type="match status" value="1"/>
</dbReference>
<evidence type="ECO:0000256" key="6">
    <source>
        <dbReference type="ARBA" id="ARBA00023235"/>
    </source>
</evidence>
<dbReference type="SUPFAM" id="SSF51703">
    <property type="entry name" value="Cobalamin (vitamin B12)-dependent enzymes"/>
    <property type="match status" value="1"/>
</dbReference>
<keyword evidence="4" id="KW-0846">Cobalamin</keyword>
<dbReference type="Proteomes" id="UP000318052">
    <property type="component" value="Unassembled WGS sequence"/>
</dbReference>
<dbReference type="GO" id="GO:0046872">
    <property type="term" value="F:metal ion binding"/>
    <property type="evidence" value="ECO:0007669"/>
    <property type="project" value="UniProtKB-KW"/>
</dbReference>
<dbReference type="NCBIfam" id="TIGR00641">
    <property type="entry name" value="acid_CoA_mut_N"/>
    <property type="match status" value="1"/>
</dbReference>
<evidence type="ECO:0000256" key="2">
    <source>
        <dbReference type="ARBA" id="ARBA00008465"/>
    </source>
</evidence>
<name>A0A126XX39_9ACTN</name>
<reference evidence="11" key="3">
    <citation type="submission" date="2019-07" db="EMBL/GenBank/DDBJ databases">
        <authorList>
            <person name="Pylro V."/>
            <person name="Dias A."/>
            <person name="Andreote F."/>
            <person name="Varani A."/>
            <person name="Andreote C."/>
            <person name="Bernardo E."/>
            <person name="Martins T."/>
        </authorList>
    </citation>
    <scope>NUCLEOTIDE SEQUENCE</scope>
    <source>
        <strain evidence="11">77</strain>
    </source>
</reference>
<reference evidence="12 13" key="1">
    <citation type="submission" date="2017-12" db="EMBL/GenBank/DDBJ databases">
        <title>Population genomics insights into the ecological differentiation and adaptive evolution in streptomycetes.</title>
        <authorList>
            <person name="Li Y."/>
            <person name="Huang Y."/>
        </authorList>
    </citation>
    <scope>NUCLEOTIDE SEQUENCE [LARGE SCALE GENOMIC DNA]</scope>
    <source>
        <strain evidence="10 12">FXJ.2339</strain>
        <strain evidence="9 13">NBRC 100770</strain>
    </source>
</reference>
<dbReference type="RefSeq" id="WP_026235110.1">
    <property type="nucleotide sequence ID" value="NZ_CP014485.1"/>
</dbReference>
<evidence type="ECO:0000313" key="10">
    <source>
        <dbReference type="EMBL" id="RZE45509.1"/>
    </source>
</evidence>
<keyword evidence="7" id="KW-0170">Cobalt</keyword>
<dbReference type="NCBIfam" id="TIGR00640">
    <property type="entry name" value="acid_CoA_mut_C"/>
    <property type="match status" value="1"/>
</dbReference>
<dbReference type="GO" id="GO:0031419">
    <property type="term" value="F:cobalamin binding"/>
    <property type="evidence" value="ECO:0007669"/>
    <property type="project" value="UniProtKB-KW"/>
</dbReference>
<dbReference type="Gene3D" id="3.20.20.240">
    <property type="entry name" value="Methylmalonyl-CoA mutase"/>
    <property type="match status" value="1"/>
</dbReference>
<evidence type="ECO:0000313" key="13">
    <source>
        <dbReference type="Proteomes" id="UP000292693"/>
    </source>
</evidence>
<dbReference type="EMBL" id="PKLK01000003">
    <property type="protein sequence ID" value="RZE45509.1"/>
    <property type="molecule type" value="Genomic_DNA"/>
</dbReference>
<evidence type="ECO:0000259" key="8">
    <source>
        <dbReference type="PROSITE" id="PS51332"/>
    </source>
</evidence>
<comment type="cofactor">
    <cofactor evidence="1">
        <name>adenosylcob(III)alamin</name>
        <dbReference type="ChEBI" id="CHEBI:18408"/>
    </cofactor>
</comment>
<keyword evidence="5" id="KW-0479">Metal-binding</keyword>
<evidence type="ECO:0000313" key="9">
    <source>
        <dbReference type="EMBL" id="RZE28491.1"/>
    </source>
</evidence>
<dbReference type="EMBL" id="PKLL01000003">
    <property type="protein sequence ID" value="RZE28491.1"/>
    <property type="molecule type" value="Genomic_DNA"/>
</dbReference>
<dbReference type="Pfam" id="PF02310">
    <property type="entry name" value="B12-binding"/>
    <property type="match status" value="1"/>
</dbReference>
<keyword evidence="14" id="KW-1185">Reference proteome</keyword>
<accession>A0A126XX39</accession>
<evidence type="ECO:0000313" key="11">
    <source>
        <dbReference type="EMBL" id="TWV26259.1"/>
    </source>
</evidence>
<comment type="similarity">
    <text evidence="2">Belongs to the methylmalonyl-CoA mutase family.</text>
</comment>
<evidence type="ECO:0000256" key="7">
    <source>
        <dbReference type="ARBA" id="ARBA00023285"/>
    </source>
</evidence>
<dbReference type="InterPro" id="IPR006098">
    <property type="entry name" value="MMCoA_mutase_a_cat"/>
</dbReference>
<dbReference type="GO" id="GO:0004494">
    <property type="term" value="F:methylmalonyl-CoA mutase activity"/>
    <property type="evidence" value="ECO:0007669"/>
    <property type="project" value="UniProtKB-EC"/>
</dbReference>
<sequence>MTERQKDRPWLMRTYAGHSTAEASNALYRSNLAKGQTGLSVAFDLPTQTGYDPDHILARGEVGRVGVPVSHLGDMRRLFQDIPLDQMNTSMTINATAMWLLALYQVVAEEQGADITRLSGTTQNDIVKEYLSRGTHVFPPGPSLRLTTDMITYTVANIPKWNPINICSYHLQEAGATPVQEIAYAMSTAIAVLDAVRDSGQVPEEEFGSVVARISFFVNAGVRFVEEMCKMRAFGRIWDRVTRERYGIENPKQRRFRYGVQVNSLGLTEAQPENNVQRIVLEMLAVTLSKDARARAVQLPAWNEALGLPRPWDQQWSLRIQQVLAHESDLLEYEDIFEGSHVIEAKVSALVDACFAEMDRIQEMGGAMAAVESGYLKSQLVSSHAERRARIEAGEEKIIGVNCYETTEPNPLTADLGTAIMTVDPANEARVVSALHAWRAERDEARAQQALEGLKRAAAGTANLMPATLECARAGVTTGEWSWALRDVFGEFRAPTGVSGAPVAVAAEEGSPLAAVRAKVDRTAADLGVGKLRLLVGKPGLDGHSNGAEQIAVRARDAGFEVVYQGIRLTPEQIVSAAVAEDVHCVGLSILSGSHAELVPDVLVRLRESGAADIPVIVGGIIPHSDAEDLKAAGVAAVFTPKDFGITEIIGRIVDEIRLVNKLDPLEVPA</sequence>
<dbReference type="SUPFAM" id="SSF52242">
    <property type="entry name" value="Cobalamin (vitamin B12)-binding domain"/>
    <property type="match status" value="1"/>
</dbReference>
<dbReference type="EMBL" id="VOGX01000018">
    <property type="protein sequence ID" value="TWV26259.1"/>
    <property type="molecule type" value="Genomic_DNA"/>
</dbReference>